<dbReference type="SUPFAM" id="SSF52540">
    <property type="entry name" value="P-loop containing nucleoside triphosphate hydrolases"/>
    <property type="match status" value="1"/>
</dbReference>
<dbReference type="AlphaFoldDB" id="A0A124G0A9"/>
<dbReference type="Pfam" id="PF13401">
    <property type="entry name" value="AAA_22"/>
    <property type="match status" value="1"/>
</dbReference>
<name>A0A124G0A9_UNCT6</name>
<protein>
    <submittedName>
        <fullName evidence="2">General secretion pathway protein-related protein</fullName>
    </submittedName>
</protein>
<evidence type="ECO:0000313" key="2">
    <source>
        <dbReference type="EMBL" id="KUK86917.1"/>
    </source>
</evidence>
<dbReference type="Gene3D" id="3.40.50.300">
    <property type="entry name" value="P-loop containing nucleotide triphosphate hydrolases"/>
    <property type="match status" value="1"/>
</dbReference>
<dbReference type="InterPro" id="IPR052026">
    <property type="entry name" value="ExeA_AAA_ATPase_DNA-bind"/>
</dbReference>
<sequence>MDYNNYFGFSLTPFSSSPDERFYYNSPFHSKAILKLLHVVEQRRGLAVLIGDIGTGKTMISRKLLDYFSSKSDIFEVSLLVIIHSEITAGWLLKKIAIQLGAKVETDNKIDIIGHVYKQLSYLKEKKKRPVVMIDEANMLKSREIMEELRGLLNIVDNDGHLITFLLFGMPETEENLKLDPPLYERISVKLILNPLDYESTVGYINHRLKVAGRQEPLFSNTAFELIYNLSKGKPRLINTICDNALLEAFIEKKKFIDEDIIKQISSDMGLK</sequence>
<comment type="caution">
    <text evidence="2">The sequence shown here is derived from an EMBL/GenBank/DDBJ whole genome shotgun (WGS) entry which is preliminary data.</text>
</comment>
<dbReference type="PANTHER" id="PTHR35894">
    <property type="entry name" value="GENERAL SECRETION PATHWAY PROTEIN A-RELATED"/>
    <property type="match status" value="1"/>
</dbReference>
<gene>
    <name evidence="2" type="ORF">XE03_1135</name>
</gene>
<proteinExistence type="predicted"/>
<reference evidence="3" key="1">
    <citation type="journal article" date="2015" name="MBio">
        <title>Genome-Resolved Metagenomic Analysis Reveals Roles for Candidate Phyla and Other Microbial Community Members in Biogeochemical Transformations in Oil Reservoirs.</title>
        <authorList>
            <person name="Hu P."/>
            <person name="Tom L."/>
            <person name="Singh A."/>
            <person name="Thomas B.C."/>
            <person name="Baker B.J."/>
            <person name="Piceno Y.M."/>
            <person name="Andersen G.L."/>
            <person name="Banfield J.F."/>
        </authorList>
    </citation>
    <scope>NUCLEOTIDE SEQUENCE [LARGE SCALE GENOMIC DNA]</scope>
</reference>
<evidence type="ECO:0000259" key="1">
    <source>
        <dbReference type="Pfam" id="PF13401"/>
    </source>
</evidence>
<dbReference type="PANTHER" id="PTHR35894:SF1">
    <property type="entry name" value="PHOSPHORIBULOKINASE _ URIDINE KINASE FAMILY"/>
    <property type="match status" value="1"/>
</dbReference>
<evidence type="ECO:0000313" key="3">
    <source>
        <dbReference type="Proteomes" id="UP000053467"/>
    </source>
</evidence>
<dbReference type="EMBL" id="LGGX01000010">
    <property type="protein sequence ID" value="KUK86917.1"/>
    <property type="molecule type" value="Genomic_DNA"/>
</dbReference>
<dbReference type="Proteomes" id="UP000053467">
    <property type="component" value="Unassembled WGS sequence"/>
</dbReference>
<dbReference type="InterPro" id="IPR027417">
    <property type="entry name" value="P-loop_NTPase"/>
</dbReference>
<accession>A0A124G0A9</accession>
<feature type="domain" description="ORC1/DEAH AAA+ ATPase" evidence="1">
    <location>
        <begin position="42"/>
        <end position="175"/>
    </location>
</feature>
<dbReference type="GO" id="GO:0016887">
    <property type="term" value="F:ATP hydrolysis activity"/>
    <property type="evidence" value="ECO:0007669"/>
    <property type="project" value="InterPro"/>
</dbReference>
<dbReference type="InterPro" id="IPR049945">
    <property type="entry name" value="AAA_22"/>
</dbReference>
<organism evidence="2 3">
    <name type="scientific">candidate division TA06 bacterium 34_109</name>
    <dbReference type="NCBI Taxonomy" id="1635277"/>
    <lineage>
        <taxon>Bacteria</taxon>
        <taxon>Bacteria division TA06</taxon>
    </lineage>
</organism>